<dbReference type="InterPro" id="IPR013826">
    <property type="entry name" value="Topo_IA_cen_sub3"/>
</dbReference>
<keyword evidence="7 10" id="KW-0799">Topoisomerase</keyword>
<keyword evidence="8 10" id="KW-0238">DNA-binding</keyword>
<comment type="caution">
    <text evidence="10">Lacks conserved residue(s) required for the propagation of feature annotation.</text>
</comment>
<evidence type="ECO:0000256" key="2">
    <source>
        <dbReference type="ARBA" id="ARBA00009446"/>
    </source>
</evidence>
<evidence type="ECO:0000256" key="10">
    <source>
        <dbReference type="HAMAP-Rule" id="MF_00952"/>
    </source>
</evidence>
<dbReference type="GO" id="GO:0003917">
    <property type="term" value="F:DNA topoisomerase type I (single strand cut, ATP-independent) activity"/>
    <property type="evidence" value="ECO:0007669"/>
    <property type="project" value="UniProtKB-UniRule"/>
</dbReference>
<dbReference type="SMART" id="SM00436">
    <property type="entry name" value="TOP1Bc"/>
    <property type="match status" value="1"/>
</dbReference>
<feature type="site" description="Interaction with DNA" evidence="10">
    <location>
        <position position="141"/>
    </location>
</feature>
<feature type="region of interest" description="Disordered" evidence="11">
    <location>
        <begin position="839"/>
        <end position="929"/>
    </location>
</feature>
<feature type="domain" description="Topo IA-type catalytic" evidence="13">
    <location>
        <begin position="131"/>
        <end position="568"/>
    </location>
</feature>
<evidence type="ECO:0000256" key="4">
    <source>
        <dbReference type="ARBA" id="ARBA00022771"/>
    </source>
</evidence>
<dbReference type="InterPro" id="IPR003602">
    <property type="entry name" value="Topo_IA_DNA-bd_dom"/>
</dbReference>
<dbReference type="PROSITE" id="PS00396">
    <property type="entry name" value="TOPO_IA_1"/>
    <property type="match status" value="1"/>
</dbReference>
<comment type="similarity">
    <text evidence="2 10">Belongs to the type IA topoisomerase family.</text>
</comment>
<dbReference type="PROSITE" id="PS50880">
    <property type="entry name" value="TOPRIM"/>
    <property type="match status" value="1"/>
</dbReference>
<evidence type="ECO:0000256" key="7">
    <source>
        <dbReference type="ARBA" id="ARBA00023029"/>
    </source>
</evidence>
<dbReference type="PRINTS" id="PR00417">
    <property type="entry name" value="PRTPISMRASEI"/>
</dbReference>
<dbReference type="Pfam" id="PF01131">
    <property type="entry name" value="Topoisom_bac"/>
    <property type="match status" value="1"/>
</dbReference>
<feature type="compositionally biased region" description="Basic and acidic residues" evidence="11">
    <location>
        <begin position="896"/>
        <end position="910"/>
    </location>
</feature>
<dbReference type="InterPro" id="IPR000380">
    <property type="entry name" value="Topo_IA"/>
</dbReference>
<dbReference type="Gene3D" id="3.30.65.10">
    <property type="entry name" value="Bacterial Topoisomerase I, domain 1"/>
    <property type="match status" value="1"/>
</dbReference>
<dbReference type="InterPro" id="IPR003601">
    <property type="entry name" value="Topo_IA_2"/>
</dbReference>
<keyword evidence="5" id="KW-0862">Zinc</keyword>
<dbReference type="GO" id="GO:0008270">
    <property type="term" value="F:zinc ion binding"/>
    <property type="evidence" value="ECO:0007669"/>
    <property type="project" value="UniProtKB-KW"/>
</dbReference>
<keyword evidence="15" id="KW-1185">Reference proteome</keyword>
<comment type="catalytic activity">
    <reaction evidence="1 10">
        <text>ATP-independent breakage of single-stranded DNA, followed by passage and rejoining.</text>
        <dbReference type="EC" id="5.6.2.1"/>
    </reaction>
</comment>
<comment type="caution">
    <text evidence="14">The sequence shown here is derived from an EMBL/GenBank/DDBJ whole genome shotgun (WGS) entry which is preliminary data.</text>
</comment>
<sequence length="929" mass="101136">MNIVIVESAAKAKTINKYLGADYKVIASYGHVRDLPAKDGSVLPDNDFEMTWEVEADSNRIVNEIAKAVKGADRLILATDPDREGEAISWHLLKILEQKRALNGVSVERVAFNAVTKDAILTAMKNPRKIDEPLVDAYLARRALDYLVGFTLSPVLWRKLPGARSAGRVQSVALRLVVDREAEIEAFRTREYWTVEAALKNGGGDAFTARLVARAGKKLDKFDIPNEALAHAYRDAIKGQSYRVDSVEAKDHKRNPAPPFTTSSLQQEASRKLGLSPRQTMQIAQKLYEGIDIGGETVGLITYMRTDGVQIVGEAIAQARGQIESQFGARYVPSAPRIYKTKAKNAQEAHEAIRPTDFGRQPDKLRGLSAEEARLYKLIWQRAVASQMASADIERTTAEISVPGKDGVPYGVRATGSVVKFDGFMRLYEEGRDDTDDEDSARLPPLKQGEALKDSGVTAAQHFTEPPPRYTEATLIREMERLGIGRPSTYASTMAVLREREYVKLEKKRLVPEDKGRLVTTFLEAFFKRYVEYDFTAYLEDRLDQISDGKLDWKALLREFWQDFIGAVTDIKDLRVTQVLDALNELLGPHIFPAKEDGGDPRLCPLCNQGQLSLKIGKFGAFVGCSNYPECRYTRQLKTGENGNGDGAAPAGDTVLGNDPETGLAVCLKNGRFGPYIQLGEGGDGEKPKRASIPGGMGLADVDFAYALKLLALPREVGPHPETQKTIMAGFGRYGPYVEHDGKYVKIDAEEVFTIGLNRAVTVIAEGGTGGKGRAPKTEPIKVLGEHPEKGGKMEVLAGRFGPYIKWGKVNATIPKGTEPQDVTVDEAVRLIAARIEAGDGKKGRGKPTKSAKAPAKEKKPAKAKTADAGDEAEAPKKAKTAAPKKAAANGKAKSSAKEKSAKADEADKKPKAKASAKKTTSKAAGGTT</sequence>
<feature type="compositionally biased region" description="Basic residues" evidence="11">
    <location>
        <begin position="911"/>
        <end position="921"/>
    </location>
</feature>
<evidence type="ECO:0000259" key="12">
    <source>
        <dbReference type="PROSITE" id="PS50880"/>
    </source>
</evidence>
<evidence type="ECO:0000313" key="15">
    <source>
        <dbReference type="Proteomes" id="UP000623250"/>
    </source>
</evidence>
<dbReference type="InterPro" id="IPR013498">
    <property type="entry name" value="Topo_IA_Znf"/>
</dbReference>
<dbReference type="InterPro" id="IPR013497">
    <property type="entry name" value="Topo_IA_cen"/>
</dbReference>
<feature type="site" description="Interaction with DNA" evidence="10">
    <location>
        <position position="145"/>
    </location>
</feature>
<feature type="site" description="Interaction with DNA" evidence="10">
    <location>
        <position position="157"/>
    </location>
</feature>
<proteinExistence type="inferred from homology"/>
<evidence type="ECO:0000256" key="6">
    <source>
        <dbReference type="ARBA" id="ARBA00022842"/>
    </source>
</evidence>
<keyword evidence="9 10" id="KW-0413">Isomerase</keyword>
<dbReference type="CDD" id="cd00186">
    <property type="entry name" value="TOP1Ac"/>
    <property type="match status" value="1"/>
</dbReference>
<dbReference type="GO" id="GO:0005694">
    <property type="term" value="C:chromosome"/>
    <property type="evidence" value="ECO:0007669"/>
    <property type="project" value="InterPro"/>
</dbReference>
<dbReference type="EC" id="5.6.2.1" evidence="10"/>
<dbReference type="GO" id="GO:0003677">
    <property type="term" value="F:DNA binding"/>
    <property type="evidence" value="ECO:0007669"/>
    <property type="project" value="UniProtKB-KW"/>
</dbReference>
<evidence type="ECO:0000256" key="3">
    <source>
        <dbReference type="ARBA" id="ARBA00022723"/>
    </source>
</evidence>
<dbReference type="PROSITE" id="PS52039">
    <property type="entry name" value="TOPO_IA_2"/>
    <property type="match status" value="1"/>
</dbReference>
<evidence type="ECO:0000256" key="1">
    <source>
        <dbReference type="ARBA" id="ARBA00000213"/>
    </source>
</evidence>
<dbReference type="GO" id="GO:0006265">
    <property type="term" value="P:DNA topological change"/>
    <property type="evidence" value="ECO:0007669"/>
    <property type="project" value="UniProtKB-UniRule"/>
</dbReference>
<feature type="compositionally biased region" description="Basic and acidic residues" evidence="11">
    <location>
        <begin position="855"/>
        <end position="868"/>
    </location>
</feature>
<dbReference type="SMART" id="SM00493">
    <property type="entry name" value="TOPRIM"/>
    <property type="match status" value="1"/>
</dbReference>
<keyword evidence="3" id="KW-0479">Metal-binding</keyword>
<dbReference type="Gene3D" id="2.70.20.10">
    <property type="entry name" value="Topoisomerase I, domain 3"/>
    <property type="match status" value="1"/>
</dbReference>
<comment type="subunit">
    <text evidence="10">Monomer.</text>
</comment>
<dbReference type="NCBIfam" id="TIGR01051">
    <property type="entry name" value="topA_bact"/>
    <property type="match status" value="1"/>
</dbReference>
<dbReference type="Proteomes" id="UP000623250">
    <property type="component" value="Unassembled WGS sequence"/>
</dbReference>
<feature type="region of interest" description="Interaction with DNA" evidence="10">
    <location>
        <begin position="165"/>
        <end position="170"/>
    </location>
</feature>
<gene>
    <name evidence="10 14" type="primary">topA</name>
    <name evidence="14" type="ORF">JDN41_05630</name>
</gene>
<dbReference type="SMART" id="SM00437">
    <property type="entry name" value="TOP1Ac"/>
    <property type="match status" value="1"/>
</dbReference>
<reference evidence="14 15" key="1">
    <citation type="submission" date="2020-12" db="EMBL/GenBank/DDBJ databases">
        <title>Revised draft genomes of Rhodomicrobium vannielii ATCC 17100 and Rhodomicrobium udaipurense JA643.</title>
        <authorList>
            <person name="Conners E.M."/>
            <person name="Davenport E.J."/>
            <person name="Bose A."/>
        </authorList>
    </citation>
    <scope>NUCLEOTIDE SEQUENCE [LARGE SCALE GENOMIC DNA]</scope>
    <source>
        <strain evidence="14 15">JA643</strain>
    </source>
</reference>
<feature type="domain" description="Toprim" evidence="12">
    <location>
        <begin position="1"/>
        <end position="115"/>
    </location>
</feature>
<feature type="region of interest" description="Disordered" evidence="11">
    <location>
        <begin position="247"/>
        <end position="276"/>
    </location>
</feature>
<dbReference type="SUPFAM" id="SSF57783">
    <property type="entry name" value="Zinc beta-ribbon"/>
    <property type="match status" value="1"/>
</dbReference>
<dbReference type="Gene3D" id="1.10.290.10">
    <property type="entry name" value="Topoisomerase I, domain 4"/>
    <property type="match status" value="1"/>
</dbReference>
<dbReference type="InterPro" id="IPR013825">
    <property type="entry name" value="Topo_IA_cen_sub2"/>
</dbReference>
<comment type="function">
    <text evidence="10">Releases the supercoiling and torsional tension of DNA, which is introduced during the DNA replication and transcription, by transiently cleaving and rejoining one strand of the DNA duplex. Introduces a single-strand break via transesterification at a target site in duplex DNA. The scissile phosphodiester is attacked by the catalytic tyrosine of the enzyme, resulting in the formation of a DNA-(5'-phosphotyrosyl)-enzyme intermediate and the expulsion of a 3'-OH DNA strand. The free DNA strand then undergoes passage around the unbroken strand, thus removing DNA supercoils. Finally, in the religation step, the DNA 3'-OH attacks the covalent intermediate to expel the active-site tyrosine and restore the DNA phosphodiester backbone.</text>
</comment>
<evidence type="ECO:0000313" key="14">
    <source>
        <dbReference type="EMBL" id="MBJ7543035.1"/>
    </source>
</evidence>
<feature type="site" description="Interaction with DNA" evidence="10">
    <location>
        <position position="142"/>
    </location>
</feature>
<dbReference type="InterPro" id="IPR028612">
    <property type="entry name" value="Topoisom_1_IA"/>
</dbReference>
<dbReference type="InterPro" id="IPR023405">
    <property type="entry name" value="Topo_IA_core_domain"/>
</dbReference>
<dbReference type="PANTHER" id="PTHR42785:SF1">
    <property type="entry name" value="DNA TOPOISOMERASE"/>
    <property type="match status" value="1"/>
</dbReference>
<feature type="site" description="Interaction with DNA" evidence="10">
    <location>
        <position position="500"/>
    </location>
</feature>
<feature type="site" description="Interaction with DNA" evidence="10">
    <location>
        <position position="31"/>
    </location>
</feature>
<dbReference type="InterPro" id="IPR013824">
    <property type="entry name" value="Topo_IA_cen_sub1"/>
</dbReference>
<dbReference type="Pfam" id="PF13368">
    <property type="entry name" value="Toprim_C_rpt"/>
    <property type="match status" value="3"/>
</dbReference>
<protein>
    <recommendedName>
        <fullName evidence="10">DNA topoisomerase 1</fullName>
        <ecNumber evidence="10">5.6.2.1</ecNumber>
    </recommendedName>
    <alternativeName>
        <fullName evidence="10">DNA topoisomerase I</fullName>
    </alternativeName>
</protein>
<dbReference type="AlphaFoldDB" id="A0A8I1GGP3"/>
<dbReference type="Gene3D" id="1.10.460.10">
    <property type="entry name" value="Topoisomerase I, domain 2"/>
    <property type="match status" value="1"/>
</dbReference>
<dbReference type="InterPro" id="IPR005733">
    <property type="entry name" value="TopoI_bac-type"/>
</dbReference>
<evidence type="ECO:0000259" key="13">
    <source>
        <dbReference type="PROSITE" id="PS52039"/>
    </source>
</evidence>
<dbReference type="InterPro" id="IPR006171">
    <property type="entry name" value="TOPRIM_dom"/>
</dbReference>
<evidence type="ECO:0000256" key="8">
    <source>
        <dbReference type="ARBA" id="ARBA00023125"/>
    </source>
</evidence>
<dbReference type="SUPFAM" id="SSF56712">
    <property type="entry name" value="Prokaryotic type I DNA topoisomerase"/>
    <property type="match status" value="1"/>
</dbReference>
<evidence type="ECO:0000256" key="11">
    <source>
        <dbReference type="SAM" id="MobiDB-lite"/>
    </source>
</evidence>
<keyword evidence="4" id="KW-0863">Zinc-finger</keyword>
<dbReference type="InterPro" id="IPR034149">
    <property type="entry name" value="TOPRIM_TopoI"/>
</dbReference>
<feature type="compositionally biased region" description="Low complexity" evidence="11">
    <location>
        <begin position="881"/>
        <end position="894"/>
    </location>
</feature>
<dbReference type="Pfam" id="PF01396">
    <property type="entry name" value="Zn_ribbon_Top1"/>
    <property type="match status" value="1"/>
</dbReference>
<evidence type="ECO:0000256" key="5">
    <source>
        <dbReference type="ARBA" id="ARBA00022833"/>
    </source>
</evidence>
<dbReference type="InterPro" id="IPR023406">
    <property type="entry name" value="Topo_IA_AS"/>
</dbReference>
<accession>A0A8I1GGP3</accession>
<dbReference type="PANTHER" id="PTHR42785">
    <property type="entry name" value="DNA TOPOISOMERASE, TYPE IA, CORE"/>
    <property type="match status" value="1"/>
</dbReference>
<name>A0A8I1GGP3_9HYPH</name>
<dbReference type="RefSeq" id="WP_037236659.1">
    <property type="nucleotide sequence ID" value="NZ_JAEMUK010000010.1"/>
</dbReference>
<feature type="active site" description="O-(5'-phospho-DNA)-tyrosine intermediate" evidence="10">
    <location>
        <position position="303"/>
    </location>
</feature>
<dbReference type="InterPro" id="IPR025589">
    <property type="entry name" value="Toprim_C_rpt"/>
</dbReference>
<dbReference type="Gene3D" id="3.40.50.140">
    <property type="match status" value="1"/>
</dbReference>
<dbReference type="EMBL" id="JAEMUK010000010">
    <property type="protein sequence ID" value="MBJ7543035.1"/>
    <property type="molecule type" value="Genomic_DNA"/>
</dbReference>
<feature type="site" description="Interaction with DNA" evidence="10">
    <location>
        <position position="305"/>
    </location>
</feature>
<dbReference type="CDD" id="cd03363">
    <property type="entry name" value="TOPRIM_TopoIA_TopoI"/>
    <property type="match status" value="1"/>
</dbReference>
<organism evidence="14 15">
    <name type="scientific">Rhodomicrobium udaipurense</name>
    <dbReference type="NCBI Taxonomy" id="1202716"/>
    <lineage>
        <taxon>Bacteria</taxon>
        <taxon>Pseudomonadati</taxon>
        <taxon>Pseudomonadota</taxon>
        <taxon>Alphaproteobacteria</taxon>
        <taxon>Hyphomicrobiales</taxon>
        <taxon>Hyphomicrobiaceae</taxon>
        <taxon>Rhodomicrobium</taxon>
    </lineage>
</organism>
<keyword evidence="6" id="KW-0460">Magnesium</keyword>
<evidence type="ECO:0000256" key="9">
    <source>
        <dbReference type="ARBA" id="ARBA00023235"/>
    </source>
</evidence>
<dbReference type="HAMAP" id="MF_00952">
    <property type="entry name" value="Topoisom_1_prok"/>
    <property type="match status" value="1"/>
</dbReference>
<dbReference type="Pfam" id="PF01751">
    <property type="entry name" value="Toprim"/>
    <property type="match status" value="1"/>
</dbReference>